<name>A0A4U8YKI4_9BACT</name>
<dbReference type="InterPro" id="IPR010633">
    <property type="entry name" value="Phage_lambda_GpZ"/>
</dbReference>
<protein>
    <submittedName>
        <fullName evidence="1">Bacteriophage lambda gpz minor tail</fullName>
    </submittedName>
</protein>
<dbReference type="RefSeq" id="WP_180139779.1">
    <property type="nucleotide sequence ID" value="NZ_CAADHO010000003.1"/>
</dbReference>
<sequence>MPEGIVNFYKYEIQRVTDRMLGEIELFGGKAKQIGARAANRTLQGVRTDIVHMVRKEYAVPAKDLRDKLWIKKATATSLAATLFEKGQISIPLVRYAARGKWIKANSEHFGKPVTREGVTVTVRRDSGRTLVKGGFIRQSPTFGTPQVMARVEEDQRYPLKVLYGPGYRTMLKRPDVELWVKRRADERMNQNMDRELNFLMTQWERGHV</sequence>
<reference evidence="1 2" key="1">
    <citation type="submission" date="2019-03" db="EMBL/GenBank/DDBJ databases">
        <authorList>
            <person name="Nijsse B."/>
        </authorList>
    </citation>
    <scope>NUCLEOTIDE SEQUENCE [LARGE SCALE GENOMIC DNA]</scope>
    <source>
        <strain evidence="1">Desulfoluna butyratoxydans MSL71</strain>
    </source>
</reference>
<keyword evidence="2" id="KW-1185">Reference proteome</keyword>
<gene>
    <name evidence="1" type="ORF">MSL71_20350</name>
</gene>
<dbReference type="AlphaFoldDB" id="A0A4U8YKI4"/>
<evidence type="ECO:0000313" key="1">
    <source>
        <dbReference type="EMBL" id="VFQ44386.1"/>
    </source>
</evidence>
<dbReference type="Pfam" id="PF06763">
    <property type="entry name" value="Minor_tail_Z"/>
    <property type="match status" value="1"/>
</dbReference>
<organism evidence="1 2">
    <name type="scientific">Desulfoluna butyratoxydans</name>
    <dbReference type="NCBI Taxonomy" id="231438"/>
    <lineage>
        <taxon>Bacteria</taxon>
        <taxon>Pseudomonadati</taxon>
        <taxon>Thermodesulfobacteriota</taxon>
        <taxon>Desulfobacteria</taxon>
        <taxon>Desulfobacterales</taxon>
        <taxon>Desulfolunaceae</taxon>
        <taxon>Desulfoluna</taxon>
    </lineage>
</organism>
<evidence type="ECO:0000313" key="2">
    <source>
        <dbReference type="Proteomes" id="UP000507962"/>
    </source>
</evidence>
<dbReference type="EMBL" id="CAADHO010000003">
    <property type="protein sequence ID" value="VFQ44386.1"/>
    <property type="molecule type" value="Genomic_DNA"/>
</dbReference>
<accession>A0A4U8YKI4</accession>
<dbReference type="Proteomes" id="UP000507962">
    <property type="component" value="Unassembled WGS sequence"/>
</dbReference>
<proteinExistence type="predicted"/>